<dbReference type="Pfam" id="PF21135">
    <property type="entry name" value="DRL_cat"/>
    <property type="match status" value="1"/>
</dbReference>
<dbReference type="Gene3D" id="3.40.50.720">
    <property type="entry name" value="NAD(P)-binding Rossmann-like Domain"/>
    <property type="match status" value="1"/>
</dbReference>
<proteinExistence type="predicted"/>
<evidence type="ECO:0000313" key="3">
    <source>
        <dbReference type="Proteomes" id="UP000285710"/>
    </source>
</evidence>
<dbReference type="SMART" id="SM00858">
    <property type="entry name" value="SAF"/>
    <property type="match status" value="1"/>
</dbReference>
<dbReference type="SUPFAM" id="SSF51735">
    <property type="entry name" value="NAD(P)-binding Rossmann-fold domains"/>
    <property type="match status" value="1"/>
</dbReference>
<dbReference type="EMBL" id="SAUW01000003">
    <property type="protein sequence ID" value="RWR14396.1"/>
    <property type="molecule type" value="Genomic_DNA"/>
</dbReference>
<dbReference type="InterPro" id="IPR048423">
    <property type="entry name" value="DRL_cat"/>
</dbReference>
<reference evidence="2 3" key="2">
    <citation type="submission" date="2019-01" db="EMBL/GenBank/DDBJ databases">
        <authorList>
            <person name="Li Y."/>
        </authorList>
    </citation>
    <scope>NUCLEOTIDE SEQUENCE [LARGE SCALE GENOMIC DNA]</scope>
    <source>
        <strain evidence="2 3">2D-5</strain>
    </source>
</reference>
<feature type="domain" description="SAF" evidence="1">
    <location>
        <begin position="355"/>
        <end position="420"/>
    </location>
</feature>
<evidence type="ECO:0000313" key="2">
    <source>
        <dbReference type="EMBL" id="RWR14396.1"/>
    </source>
</evidence>
<gene>
    <name evidence="2" type="ORF">D2T33_04095</name>
</gene>
<dbReference type="InterPro" id="IPR013974">
    <property type="entry name" value="SAF"/>
</dbReference>
<name>A0A443J241_9RHOB</name>
<keyword evidence="3" id="KW-1185">Reference proteome</keyword>
<sequence>MIIVDNALRKLEAEGRVISVAIVGAGMQARALARSIENSTPGMRVVAVANRSRGNAETVFSDLGLTPTWCTTPQQITETIAAGGRAVTTDPTLFGPAEGIDAVVESTGALEFSAHAVLAAIEGGKHPILVNAELDATIGPVLKAKADAMGLTYTAGDGDQPGVAGNLLRFVEGIGVRPVLAGSIKGLHDPYRNPETQVSFAAKWGMLPSTAASFADGTKISIEQALMANSRGWRVAKRGMTGPDFSGGDPYAPLVPLDEAVKALFPVLDEHLAAGATGIVDYVIGARPNPGVFVLGMIDDPVQQHQLAYYKLGPGPYYLFYVPYHLCHFEVPSSIARAVLFGDAVLAPSGAPTVGVVAVAKKDLQPGETIAELGGFECYGMLENIEVMRADDLIPLGLAIGGKVNKPIAKDTPITFADVDRPAGRLIDTLHAEQEAMFSAPVQEDVA</sequence>
<dbReference type="AlphaFoldDB" id="A0A443J241"/>
<comment type="caution">
    <text evidence="2">The sequence shown here is derived from an EMBL/GenBank/DDBJ whole genome shotgun (WGS) entry which is preliminary data.</text>
</comment>
<reference evidence="2 3" key="1">
    <citation type="submission" date="2019-01" db="EMBL/GenBank/DDBJ databases">
        <title>Sinorhodobacter populi sp. nov. isolated from the symptomatic bark tissue of Populus euramericana canker.</title>
        <authorList>
            <person name="Xu G."/>
        </authorList>
    </citation>
    <scope>NUCLEOTIDE SEQUENCE [LARGE SCALE GENOMIC DNA]</scope>
    <source>
        <strain evidence="2 3">2D-5</strain>
    </source>
</reference>
<dbReference type="Pfam" id="PF08666">
    <property type="entry name" value="SAF"/>
    <property type="match status" value="1"/>
</dbReference>
<accession>A0A443J241</accession>
<dbReference type="Proteomes" id="UP000285710">
    <property type="component" value="Unassembled WGS sequence"/>
</dbReference>
<evidence type="ECO:0000259" key="1">
    <source>
        <dbReference type="SMART" id="SM00858"/>
    </source>
</evidence>
<dbReference type="RefSeq" id="WP_128268928.1">
    <property type="nucleotide sequence ID" value="NZ_SAUW01000003.1"/>
</dbReference>
<dbReference type="PANTHER" id="PTHR37850">
    <property type="entry name" value="STRU PROTEIN"/>
    <property type="match status" value="1"/>
</dbReference>
<organism evidence="2 3">
    <name type="scientific">Paenirhodobacter populi</name>
    <dbReference type="NCBI Taxonomy" id="2306993"/>
    <lineage>
        <taxon>Bacteria</taxon>
        <taxon>Pseudomonadati</taxon>
        <taxon>Pseudomonadota</taxon>
        <taxon>Alphaproteobacteria</taxon>
        <taxon>Rhodobacterales</taxon>
        <taxon>Rhodobacter group</taxon>
        <taxon>Paenirhodobacter</taxon>
    </lineage>
</organism>
<protein>
    <submittedName>
        <fullName evidence="2">NAD(P)-dependent oxidoreductase</fullName>
    </submittedName>
</protein>
<dbReference type="PANTHER" id="PTHR37850:SF1">
    <property type="entry name" value="SAF DOMAIN PROTEIN"/>
    <property type="match status" value="1"/>
</dbReference>
<dbReference type="InterPro" id="IPR036291">
    <property type="entry name" value="NAD(P)-bd_dom_sf"/>
</dbReference>
<dbReference type="CDD" id="cd11616">
    <property type="entry name" value="SAF_DH_OX_like"/>
    <property type="match status" value="1"/>
</dbReference>